<name>A0A1H9VF75_9GAMM</name>
<organism evidence="3 6">
    <name type="scientific">Halopseudomonas bauzanensis</name>
    <dbReference type="NCBI Taxonomy" id="653930"/>
    <lineage>
        <taxon>Bacteria</taxon>
        <taxon>Pseudomonadati</taxon>
        <taxon>Pseudomonadota</taxon>
        <taxon>Gammaproteobacteria</taxon>
        <taxon>Pseudomonadales</taxon>
        <taxon>Pseudomonadaceae</taxon>
        <taxon>Halopseudomonas</taxon>
    </lineage>
</organism>
<dbReference type="AlphaFoldDB" id="A0A1H9VF75"/>
<accession>A0A1H9VF75</accession>
<feature type="transmembrane region" description="Helical" evidence="1">
    <location>
        <begin position="36"/>
        <end position="55"/>
    </location>
</feature>
<dbReference type="InterPro" id="IPR000620">
    <property type="entry name" value="EamA_dom"/>
</dbReference>
<feature type="domain" description="EamA" evidence="2">
    <location>
        <begin position="145"/>
        <end position="274"/>
    </location>
</feature>
<keyword evidence="1" id="KW-1133">Transmembrane helix</keyword>
<gene>
    <name evidence="4" type="ORF">SAMN04487855_2549</name>
    <name evidence="3" type="ORF">SAMN05216589_2671</name>
</gene>
<keyword evidence="1" id="KW-0812">Transmembrane</keyword>
<keyword evidence="1" id="KW-0472">Membrane</keyword>
<feature type="transmembrane region" description="Helical" evidence="1">
    <location>
        <begin position="177"/>
        <end position="197"/>
    </location>
</feature>
<dbReference type="EMBL" id="FOGN01000005">
    <property type="protein sequence ID" value="SES19923.1"/>
    <property type="molecule type" value="Genomic_DNA"/>
</dbReference>
<dbReference type="PANTHER" id="PTHR22911:SF103">
    <property type="entry name" value="BLR2811 PROTEIN"/>
    <property type="match status" value="1"/>
</dbReference>
<feature type="transmembrane region" description="Helical" evidence="1">
    <location>
        <begin position="67"/>
        <end position="89"/>
    </location>
</feature>
<dbReference type="Pfam" id="PF00892">
    <property type="entry name" value="EamA"/>
    <property type="match status" value="2"/>
</dbReference>
<dbReference type="InterPro" id="IPR037185">
    <property type="entry name" value="EmrE-like"/>
</dbReference>
<reference evidence="5 6" key="1">
    <citation type="submission" date="2016-10" db="EMBL/GenBank/DDBJ databases">
        <authorList>
            <person name="de Groot N.N."/>
        </authorList>
    </citation>
    <scope>NUCLEOTIDE SEQUENCE [LARGE SCALE GENOMIC DNA]</scope>
    <source>
        <strain evidence="4 5">CGMCC 1.9095</strain>
        <strain evidence="3 6">DSM 22558</strain>
    </source>
</reference>
<evidence type="ECO:0000256" key="1">
    <source>
        <dbReference type="SAM" id="Phobius"/>
    </source>
</evidence>
<dbReference type="GO" id="GO:0016020">
    <property type="term" value="C:membrane"/>
    <property type="evidence" value="ECO:0007669"/>
    <property type="project" value="InterPro"/>
</dbReference>
<dbReference type="Proteomes" id="UP000186599">
    <property type="component" value="Unassembled WGS sequence"/>
</dbReference>
<dbReference type="STRING" id="653930.SAMN05216589_2671"/>
<feature type="transmembrane region" description="Helical" evidence="1">
    <location>
        <begin position="144"/>
        <end position="165"/>
    </location>
</feature>
<dbReference type="EMBL" id="FOUA01000005">
    <property type="protein sequence ID" value="SFM16066.1"/>
    <property type="molecule type" value="Genomic_DNA"/>
</dbReference>
<sequence length="314" mass="34383">MSGKTVSSAILLLVVGNAIAVISDVFVKFLEEGVPVFQYAFLRCVITLLLLAPFWKQLDTGHFFEGGVLHFIRGHVHLVGMICMVYALIALPLATANAVFMVAPIMVMILSVMFFGERLSTLSLVSVISGFAGILVILRPVEIGWAALAALGTAAALAINAVLVRRLPRDQSTVQKLFLNYLMITPLCLALAWWEGAAWSREVLISAFGSALFILGYNVCVLLAYKHVDANQITSAEYTALVWAVIIGWVFFAEVPDLWFVVGSAMIVVPLLLIGLQQRRIRPRPSHHELADTRYHTAPATDDEGITQDAGYKQ</sequence>
<dbReference type="PANTHER" id="PTHR22911">
    <property type="entry name" value="ACYL-MALONYL CONDENSING ENZYME-RELATED"/>
    <property type="match status" value="1"/>
</dbReference>
<dbReference type="RefSeq" id="WP_074780507.1">
    <property type="nucleotide sequence ID" value="NZ_FOGN01000005.1"/>
</dbReference>
<dbReference type="OrthoDB" id="6115788at2"/>
<evidence type="ECO:0000313" key="5">
    <source>
        <dbReference type="Proteomes" id="UP000186599"/>
    </source>
</evidence>
<evidence type="ECO:0000313" key="4">
    <source>
        <dbReference type="EMBL" id="SFM16066.1"/>
    </source>
</evidence>
<feature type="transmembrane region" description="Helical" evidence="1">
    <location>
        <begin position="236"/>
        <end position="252"/>
    </location>
</feature>
<proteinExistence type="predicted"/>
<feature type="transmembrane region" description="Helical" evidence="1">
    <location>
        <begin position="203"/>
        <end position="224"/>
    </location>
</feature>
<feature type="transmembrane region" description="Helical" evidence="1">
    <location>
        <begin position="122"/>
        <end position="138"/>
    </location>
</feature>
<feature type="domain" description="EamA" evidence="2">
    <location>
        <begin position="8"/>
        <end position="138"/>
    </location>
</feature>
<evidence type="ECO:0000259" key="2">
    <source>
        <dbReference type="Pfam" id="PF00892"/>
    </source>
</evidence>
<evidence type="ECO:0000313" key="6">
    <source>
        <dbReference type="Proteomes" id="UP000186904"/>
    </source>
</evidence>
<keyword evidence="5" id="KW-1185">Reference proteome</keyword>
<dbReference type="SUPFAM" id="SSF103481">
    <property type="entry name" value="Multidrug resistance efflux transporter EmrE"/>
    <property type="match status" value="2"/>
</dbReference>
<dbReference type="Proteomes" id="UP000186904">
    <property type="component" value="Unassembled WGS sequence"/>
</dbReference>
<feature type="transmembrane region" description="Helical" evidence="1">
    <location>
        <begin position="95"/>
        <end position="115"/>
    </location>
</feature>
<protein>
    <submittedName>
        <fullName evidence="3">Permease of the drug/metabolite transporter (DMT) superfamily</fullName>
    </submittedName>
</protein>
<evidence type="ECO:0000313" key="3">
    <source>
        <dbReference type="EMBL" id="SES19923.1"/>
    </source>
</evidence>
<feature type="transmembrane region" description="Helical" evidence="1">
    <location>
        <begin position="258"/>
        <end position="276"/>
    </location>
</feature>